<dbReference type="Proteomes" id="UP000003150">
    <property type="component" value="Unassembled WGS sequence"/>
</dbReference>
<proteinExistence type="predicted"/>
<feature type="region of interest" description="Disordered" evidence="1">
    <location>
        <begin position="1"/>
        <end position="44"/>
    </location>
</feature>
<evidence type="ECO:0000256" key="1">
    <source>
        <dbReference type="SAM" id="MobiDB-lite"/>
    </source>
</evidence>
<dbReference type="EMBL" id="ACYT02000058">
    <property type="protein sequence ID" value="EFF79451.1"/>
    <property type="molecule type" value="Genomic_DNA"/>
</dbReference>
<organism evidence="2 3">
    <name type="scientific">Schaalia odontolytica F0309</name>
    <dbReference type="NCBI Taxonomy" id="649742"/>
    <lineage>
        <taxon>Bacteria</taxon>
        <taxon>Bacillati</taxon>
        <taxon>Actinomycetota</taxon>
        <taxon>Actinomycetes</taxon>
        <taxon>Actinomycetales</taxon>
        <taxon>Actinomycetaceae</taxon>
        <taxon>Schaalia</taxon>
    </lineage>
</organism>
<dbReference type="AlphaFoldDB" id="D4U056"/>
<reference evidence="2 3" key="1">
    <citation type="submission" date="2009-10" db="EMBL/GenBank/DDBJ databases">
        <authorList>
            <person name="Weinstock G."/>
            <person name="Sodergren E."/>
            <person name="Clifton S."/>
            <person name="Fulton L."/>
            <person name="Fulton B."/>
            <person name="Courtney L."/>
            <person name="Fronick C."/>
            <person name="Harrison M."/>
            <person name="Strong C."/>
            <person name="Farmer C."/>
            <person name="Delahaunty K."/>
            <person name="Markovic C."/>
            <person name="Hall O."/>
            <person name="Minx P."/>
            <person name="Tomlinson C."/>
            <person name="Mitreva M."/>
            <person name="Nelson J."/>
            <person name="Hou S."/>
            <person name="Wollam A."/>
            <person name="Pepin K.H."/>
            <person name="Johnson M."/>
            <person name="Bhonagiri V."/>
            <person name="Nash W.E."/>
            <person name="Warren W."/>
            <person name="Chinwalla A."/>
            <person name="Mardis E.R."/>
            <person name="Wilson R.K."/>
        </authorList>
    </citation>
    <scope>NUCLEOTIDE SEQUENCE [LARGE SCALE GENOMIC DNA]</scope>
    <source>
        <strain evidence="2 3">F0309</strain>
    </source>
</reference>
<sequence>MEIESRAMSRLPEGYVNPMSQTYGSDKDLTPAKREDDGWDPRQW</sequence>
<accession>D4U056</accession>
<feature type="compositionally biased region" description="Basic and acidic residues" evidence="1">
    <location>
        <begin position="25"/>
        <end position="44"/>
    </location>
</feature>
<dbReference type="PATRIC" id="fig|649742.3.peg.1228"/>
<protein>
    <submittedName>
        <fullName evidence="2">Uncharacterized protein</fullName>
    </submittedName>
</protein>
<gene>
    <name evidence="2" type="ORF">HMPREF0970_01592</name>
</gene>
<dbReference type="HOGENOM" id="CLU_3211370_0_0_11"/>
<evidence type="ECO:0000313" key="3">
    <source>
        <dbReference type="Proteomes" id="UP000003150"/>
    </source>
</evidence>
<name>D4U056_9ACTO</name>
<comment type="caution">
    <text evidence="2">The sequence shown here is derived from an EMBL/GenBank/DDBJ whole genome shotgun (WGS) entry which is preliminary data.</text>
</comment>
<evidence type="ECO:0000313" key="2">
    <source>
        <dbReference type="EMBL" id="EFF79451.1"/>
    </source>
</evidence>